<evidence type="ECO:0000256" key="1">
    <source>
        <dbReference type="ARBA" id="ARBA00004651"/>
    </source>
</evidence>
<evidence type="ECO:0000256" key="2">
    <source>
        <dbReference type="ARBA" id="ARBA00022475"/>
    </source>
</evidence>
<keyword evidence="2" id="KW-1003">Cell membrane</keyword>
<evidence type="ECO:0000313" key="10">
    <source>
        <dbReference type="Proteomes" id="UP000437380"/>
    </source>
</evidence>
<evidence type="ECO:0000256" key="3">
    <source>
        <dbReference type="ARBA" id="ARBA00022692"/>
    </source>
</evidence>
<feature type="transmembrane region" description="Helical" evidence="6">
    <location>
        <begin position="317"/>
        <end position="339"/>
    </location>
</feature>
<evidence type="ECO:0000313" key="9">
    <source>
        <dbReference type="EMBL" id="KAB6698614.1"/>
    </source>
</evidence>
<dbReference type="EMBL" id="WDAG01000019">
    <property type="protein sequence ID" value="KAB6658116.1"/>
    <property type="molecule type" value="Genomic_DNA"/>
</dbReference>
<evidence type="ECO:0000313" key="12">
    <source>
        <dbReference type="Proteomes" id="UP000470952"/>
    </source>
</evidence>
<protein>
    <submittedName>
        <fullName evidence="8">Lipopolysaccharide biosynthesis protein</fullName>
    </submittedName>
</protein>
<organism evidence="8 11">
    <name type="scientific">Phocaeicola vulgatus</name>
    <name type="common">Bacteroides vulgatus</name>
    <dbReference type="NCBI Taxonomy" id="821"/>
    <lineage>
        <taxon>Bacteria</taxon>
        <taxon>Pseudomonadati</taxon>
        <taxon>Bacteroidota</taxon>
        <taxon>Bacteroidia</taxon>
        <taxon>Bacteroidales</taxon>
        <taxon>Bacteroidaceae</taxon>
        <taxon>Phocaeicola</taxon>
    </lineage>
</organism>
<reference evidence="10 11" key="1">
    <citation type="journal article" date="2019" name="Nat. Med.">
        <title>A library of human gut bacterial isolates paired with longitudinal multiomics data enables mechanistic microbiome research.</title>
        <authorList>
            <person name="Poyet M."/>
            <person name="Groussin M."/>
            <person name="Gibbons S.M."/>
            <person name="Avila-Pacheco J."/>
            <person name="Jiang X."/>
            <person name="Kearney S.M."/>
            <person name="Perrotta A.R."/>
            <person name="Berdy B."/>
            <person name="Zhao S."/>
            <person name="Lieberman T.D."/>
            <person name="Swanson P.K."/>
            <person name="Smith M."/>
            <person name="Roesemann S."/>
            <person name="Alexander J.E."/>
            <person name="Rich S.A."/>
            <person name="Livny J."/>
            <person name="Vlamakis H."/>
            <person name="Clish C."/>
            <person name="Bullock K."/>
            <person name="Deik A."/>
            <person name="Scott J."/>
            <person name="Pierce K.A."/>
            <person name="Xavier R.J."/>
            <person name="Alm E.J."/>
        </authorList>
    </citation>
    <scope>NUCLEOTIDE SEQUENCE [LARGE SCALE GENOMIC DNA]</scope>
    <source>
        <strain evidence="9 10">BIOML-A82</strain>
        <strain evidence="8 11">BIOML-A85</strain>
        <strain evidence="7 12">BIOML-A93</strain>
    </source>
</reference>
<feature type="transmembrane region" description="Helical" evidence="6">
    <location>
        <begin position="410"/>
        <end position="427"/>
    </location>
</feature>
<dbReference type="Proteomes" id="UP000437380">
    <property type="component" value="Unassembled WGS sequence"/>
</dbReference>
<evidence type="ECO:0000256" key="5">
    <source>
        <dbReference type="ARBA" id="ARBA00023136"/>
    </source>
</evidence>
<proteinExistence type="predicted"/>
<keyword evidence="3 6" id="KW-0812">Transmembrane</keyword>
<dbReference type="AlphaFoldDB" id="A0A6I1BI77"/>
<feature type="transmembrane region" description="Helical" evidence="6">
    <location>
        <begin position="45"/>
        <end position="73"/>
    </location>
</feature>
<sequence length="513" mass="57589">MSTQSENTRRIARNTLMLYGRMLFGMLVSLYTSRVVLNTLGVEDYGIYNVVGGFVAMFSLVSSSLSSAVSRFLTFELGRKDMERLKLMFSTSLSIHVILALLVILVAETVGLWFLNTQMTIPTDRLHAANWVFQASVCSFALGLCSTPFNASIASHEHMGTFAKVGIMDVMLRLLVVLFIAYSPWHFDRLIVYSLLLVLVSISLQCFYLHYCGRHFEECRWRFSFDRPCWKEMGSFAVWNFIGCTAGLLKWQGVNVLLNIFVGPVLNAARGIADQVNTAICSFSGNFMTALNPQITKSYASDNREYTMSLVERGSRFSFYIMFILALPVLLETDFILQLWLKQYPDHTVNFVRLVLLLSLSDILSNTLITLQNANGNIRNYQIAVGGMLLMNFPLSYCCLKAGFLPESTLVVALFVSVCCLILRLLFLRRMVHLSVRRYVRNVCLNTFTVALAASCLPVLLSRQMEDGWIRFLVVCVASVCCAGVSSYFVGCSPSERAFIVQTLHGVKAKLLG</sequence>
<dbReference type="Proteomes" id="UP000470952">
    <property type="component" value="Unassembled WGS sequence"/>
</dbReference>
<comment type="subcellular location">
    <subcellularLocation>
        <location evidence="1">Cell membrane</location>
        <topology evidence="1">Multi-pass membrane protein</topology>
    </subcellularLocation>
</comment>
<dbReference type="InterPro" id="IPR050833">
    <property type="entry name" value="Poly_Biosynth_Transport"/>
</dbReference>
<feature type="transmembrane region" description="Helical" evidence="6">
    <location>
        <begin position="165"/>
        <end position="185"/>
    </location>
</feature>
<evidence type="ECO:0000256" key="4">
    <source>
        <dbReference type="ARBA" id="ARBA00022989"/>
    </source>
</evidence>
<name>A0A6I1BI77_PHOVU</name>
<feature type="transmembrane region" description="Helical" evidence="6">
    <location>
        <begin position="351"/>
        <end position="371"/>
    </location>
</feature>
<dbReference type="GO" id="GO:0005886">
    <property type="term" value="C:plasma membrane"/>
    <property type="evidence" value="ECO:0007669"/>
    <property type="project" value="UniProtKB-SubCell"/>
</dbReference>
<comment type="caution">
    <text evidence="8">The sequence shown here is derived from an EMBL/GenBank/DDBJ whole genome shotgun (WGS) entry which is preliminary data.</text>
</comment>
<dbReference type="PANTHER" id="PTHR30250">
    <property type="entry name" value="PST FAMILY PREDICTED COLANIC ACID TRANSPORTER"/>
    <property type="match status" value="1"/>
</dbReference>
<evidence type="ECO:0000313" key="11">
    <source>
        <dbReference type="Proteomes" id="UP000470777"/>
    </source>
</evidence>
<keyword evidence="4 6" id="KW-1133">Transmembrane helix</keyword>
<dbReference type="RefSeq" id="WP_130085273.1">
    <property type="nucleotide sequence ID" value="NZ_JABDSE010000050.1"/>
</dbReference>
<dbReference type="EMBL" id="WCZY01000017">
    <property type="protein sequence ID" value="KAB6691830.1"/>
    <property type="molecule type" value="Genomic_DNA"/>
</dbReference>
<evidence type="ECO:0000313" key="7">
    <source>
        <dbReference type="EMBL" id="KAB6658116.1"/>
    </source>
</evidence>
<feature type="transmembrane region" description="Helical" evidence="6">
    <location>
        <begin position="383"/>
        <end position="404"/>
    </location>
</feature>
<feature type="transmembrane region" description="Helical" evidence="6">
    <location>
        <begin position="439"/>
        <end position="462"/>
    </location>
</feature>
<keyword evidence="5 6" id="KW-0472">Membrane</keyword>
<evidence type="ECO:0000313" key="8">
    <source>
        <dbReference type="EMBL" id="KAB6691830.1"/>
    </source>
</evidence>
<dbReference type="EMBL" id="WCZV01000018">
    <property type="protein sequence ID" value="KAB6698614.1"/>
    <property type="molecule type" value="Genomic_DNA"/>
</dbReference>
<evidence type="ECO:0000256" key="6">
    <source>
        <dbReference type="SAM" id="Phobius"/>
    </source>
</evidence>
<feature type="transmembrane region" description="Helical" evidence="6">
    <location>
        <begin position="191"/>
        <end position="212"/>
    </location>
</feature>
<feature type="transmembrane region" description="Helical" evidence="6">
    <location>
        <begin position="131"/>
        <end position="153"/>
    </location>
</feature>
<gene>
    <name evidence="9" type="ORF">GAY17_13845</name>
    <name evidence="7" type="ORF">GAZ76_15085</name>
    <name evidence="8" type="ORF">GAZ92_12780</name>
</gene>
<dbReference type="PANTHER" id="PTHR30250:SF26">
    <property type="entry name" value="PSMA PROTEIN"/>
    <property type="match status" value="1"/>
</dbReference>
<feature type="transmembrane region" description="Helical" evidence="6">
    <location>
        <begin position="16"/>
        <end position="33"/>
    </location>
</feature>
<dbReference type="Proteomes" id="UP000470777">
    <property type="component" value="Unassembled WGS sequence"/>
</dbReference>
<feature type="transmembrane region" description="Helical" evidence="6">
    <location>
        <begin position="93"/>
        <end position="115"/>
    </location>
</feature>
<accession>A0A6I1BI77</accession>
<feature type="transmembrane region" description="Helical" evidence="6">
    <location>
        <begin position="468"/>
        <end position="490"/>
    </location>
</feature>